<proteinExistence type="predicted"/>
<accession>A0A3M7PD47</accession>
<dbReference type="AlphaFoldDB" id="A0A3M7PD47"/>
<dbReference type="Proteomes" id="UP000276133">
    <property type="component" value="Unassembled WGS sequence"/>
</dbReference>
<organism evidence="1 2">
    <name type="scientific">Brachionus plicatilis</name>
    <name type="common">Marine rotifer</name>
    <name type="synonym">Brachionus muelleri</name>
    <dbReference type="NCBI Taxonomy" id="10195"/>
    <lineage>
        <taxon>Eukaryota</taxon>
        <taxon>Metazoa</taxon>
        <taxon>Spiralia</taxon>
        <taxon>Gnathifera</taxon>
        <taxon>Rotifera</taxon>
        <taxon>Eurotatoria</taxon>
        <taxon>Monogononta</taxon>
        <taxon>Pseudotrocha</taxon>
        <taxon>Ploima</taxon>
        <taxon>Brachionidae</taxon>
        <taxon>Brachionus</taxon>
    </lineage>
</organism>
<dbReference type="EMBL" id="REGN01011774">
    <property type="protein sequence ID" value="RMZ96923.1"/>
    <property type="molecule type" value="Genomic_DNA"/>
</dbReference>
<evidence type="ECO:0000313" key="1">
    <source>
        <dbReference type="EMBL" id="RMZ96923.1"/>
    </source>
</evidence>
<evidence type="ECO:0000313" key="2">
    <source>
        <dbReference type="Proteomes" id="UP000276133"/>
    </source>
</evidence>
<comment type="caution">
    <text evidence="1">The sequence shown here is derived from an EMBL/GenBank/DDBJ whole genome shotgun (WGS) entry which is preliminary data.</text>
</comment>
<name>A0A3M7PD47_BRAPC</name>
<reference evidence="1 2" key="1">
    <citation type="journal article" date="2018" name="Sci. Rep.">
        <title>Genomic signatures of local adaptation to the degree of environmental predictability in rotifers.</title>
        <authorList>
            <person name="Franch-Gras L."/>
            <person name="Hahn C."/>
            <person name="Garcia-Roger E.M."/>
            <person name="Carmona M.J."/>
            <person name="Serra M."/>
            <person name="Gomez A."/>
        </authorList>
    </citation>
    <scope>NUCLEOTIDE SEQUENCE [LARGE SCALE GENOMIC DNA]</scope>
    <source>
        <strain evidence="1">HYR1</strain>
    </source>
</reference>
<keyword evidence="2" id="KW-1185">Reference proteome</keyword>
<sequence length="114" mass="13393">MKFDQKYYFTKSRSNEDSKLVAYIQVHKMGINLGGAKLVSADTFCRTILELKSKDLKKCFDLETKKYYLICILTLFFCFSYYRKPLPCILGINLKFNRNSTWKSSHRNHVKNSG</sequence>
<gene>
    <name evidence="1" type="ORF">BpHYR1_021559</name>
</gene>
<protein>
    <submittedName>
        <fullName evidence="1">Uncharacterized protein</fullName>
    </submittedName>
</protein>